<name>A0ABV6C4T3_9ACTN</name>
<keyword evidence="2" id="KW-1185">Reference proteome</keyword>
<reference evidence="1 2" key="1">
    <citation type="submission" date="2024-09" db="EMBL/GenBank/DDBJ databases">
        <authorList>
            <person name="Sun Q."/>
            <person name="Mori K."/>
        </authorList>
    </citation>
    <scope>NUCLEOTIDE SEQUENCE [LARGE SCALE GENOMIC DNA]</scope>
    <source>
        <strain evidence="1 2">JCM 15389</strain>
    </source>
</reference>
<feature type="non-terminal residue" evidence="1">
    <location>
        <position position="1"/>
    </location>
</feature>
<accession>A0ABV6C4T3</accession>
<gene>
    <name evidence="1" type="ORF">ACFFRE_11235</name>
</gene>
<protein>
    <submittedName>
        <fullName evidence="1">Uncharacterized protein</fullName>
    </submittedName>
</protein>
<dbReference type="Proteomes" id="UP001589788">
    <property type="component" value="Unassembled WGS sequence"/>
</dbReference>
<comment type="caution">
    <text evidence="1">The sequence shown here is derived from an EMBL/GenBank/DDBJ whole genome shotgun (WGS) entry which is preliminary data.</text>
</comment>
<evidence type="ECO:0000313" key="2">
    <source>
        <dbReference type="Proteomes" id="UP001589788"/>
    </source>
</evidence>
<organism evidence="1 2">
    <name type="scientific">Aciditerrimonas ferrireducens</name>
    <dbReference type="NCBI Taxonomy" id="667306"/>
    <lineage>
        <taxon>Bacteria</taxon>
        <taxon>Bacillati</taxon>
        <taxon>Actinomycetota</taxon>
        <taxon>Acidimicrobiia</taxon>
        <taxon>Acidimicrobiales</taxon>
        <taxon>Acidimicrobiaceae</taxon>
        <taxon>Aciditerrimonas</taxon>
    </lineage>
</organism>
<evidence type="ECO:0000313" key="1">
    <source>
        <dbReference type="EMBL" id="MFC0082705.1"/>
    </source>
</evidence>
<sequence length="84" mass="7736">AATKVLTEVAGGVRSAGSRASAAVAQVRAAATRLVGVAEGTAGTLSHQVLGTVAGALAPTTASGSGQLVVTGHGAGSVSAGRIG</sequence>
<proteinExistence type="predicted"/>
<dbReference type="EMBL" id="JBHLYQ010000139">
    <property type="protein sequence ID" value="MFC0082705.1"/>
    <property type="molecule type" value="Genomic_DNA"/>
</dbReference>